<accession>A0ABW1CBY5</accession>
<reference evidence="2" key="1">
    <citation type="journal article" date="2019" name="Int. J. Syst. Evol. Microbiol.">
        <title>The Global Catalogue of Microorganisms (GCM) 10K type strain sequencing project: providing services to taxonomists for standard genome sequencing and annotation.</title>
        <authorList>
            <consortium name="The Broad Institute Genomics Platform"/>
            <consortium name="The Broad Institute Genome Sequencing Center for Infectious Disease"/>
            <person name="Wu L."/>
            <person name="Ma J."/>
        </authorList>
    </citation>
    <scope>NUCLEOTIDE SEQUENCE [LARGE SCALE GENOMIC DNA]</scope>
    <source>
        <strain evidence="2">CCUG 53903</strain>
    </source>
</reference>
<name>A0ABW1CBY5_9ACTN</name>
<keyword evidence="2" id="KW-1185">Reference proteome</keyword>
<organism evidence="1 2">
    <name type="scientific">Nonomuraea insulae</name>
    <dbReference type="NCBI Taxonomy" id="1616787"/>
    <lineage>
        <taxon>Bacteria</taxon>
        <taxon>Bacillati</taxon>
        <taxon>Actinomycetota</taxon>
        <taxon>Actinomycetes</taxon>
        <taxon>Streptosporangiales</taxon>
        <taxon>Streptosporangiaceae</taxon>
        <taxon>Nonomuraea</taxon>
    </lineage>
</organism>
<dbReference type="RefSeq" id="WP_379512153.1">
    <property type="nucleotide sequence ID" value="NZ_JBHSPA010000005.1"/>
</dbReference>
<evidence type="ECO:0000313" key="1">
    <source>
        <dbReference type="EMBL" id="MFC5822599.1"/>
    </source>
</evidence>
<dbReference type="Proteomes" id="UP001596058">
    <property type="component" value="Unassembled WGS sequence"/>
</dbReference>
<proteinExistence type="predicted"/>
<sequence length="225" mass="24367">MSDFAEFRADGRAALLSGRATHDVPMVEGASRWGAAAVLRPEGEVVARMTALATTAPAPGHWVHGGPNLHLTLRSLEPYRERIPEDDPLRRAYGDALAEAAEGLPPARVYLAGVSPHPGGVLVGAHPLDENLDILRKRFAHALESRGVRDLEHGRVRDRWYVSLVHFVAPLQNPEEIVQWCDTHADTDFGTAELPTAEIVQFTLTGTGIRVDCLERAAISPAAGL</sequence>
<protein>
    <submittedName>
        <fullName evidence="1">Uncharacterized protein</fullName>
    </submittedName>
</protein>
<gene>
    <name evidence="1" type="ORF">ACFPZ3_01910</name>
</gene>
<comment type="caution">
    <text evidence="1">The sequence shown here is derived from an EMBL/GenBank/DDBJ whole genome shotgun (WGS) entry which is preliminary data.</text>
</comment>
<evidence type="ECO:0000313" key="2">
    <source>
        <dbReference type="Proteomes" id="UP001596058"/>
    </source>
</evidence>
<dbReference type="EMBL" id="JBHSPA010000005">
    <property type="protein sequence ID" value="MFC5822599.1"/>
    <property type="molecule type" value="Genomic_DNA"/>
</dbReference>
<dbReference type="Gene3D" id="3.90.1140.10">
    <property type="entry name" value="Cyclic phosphodiesterase"/>
    <property type="match status" value="1"/>
</dbReference>